<reference evidence="4 5" key="1">
    <citation type="submission" date="2020-08" db="EMBL/GenBank/DDBJ databases">
        <title>Genomic Encyclopedia of Type Strains, Phase IV (KMG-IV): sequencing the most valuable type-strain genomes for metagenomic binning, comparative biology and taxonomic classification.</title>
        <authorList>
            <person name="Goeker M."/>
        </authorList>
    </citation>
    <scope>NUCLEOTIDE SEQUENCE [LARGE SCALE GENOMIC DNA]</scope>
    <source>
        <strain evidence="4 5">DSM 17976</strain>
    </source>
</reference>
<evidence type="ECO:0000313" key="4">
    <source>
        <dbReference type="EMBL" id="MBB3842160.1"/>
    </source>
</evidence>
<dbReference type="PROSITE" id="PS50110">
    <property type="entry name" value="RESPONSE_REGULATORY"/>
    <property type="match status" value="1"/>
</dbReference>
<evidence type="ECO:0000256" key="1">
    <source>
        <dbReference type="PROSITE-ProRule" id="PRU00169"/>
    </source>
</evidence>
<keyword evidence="4" id="KW-0238">DNA-binding</keyword>
<dbReference type="PANTHER" id="PTHR37299">
    <property type="entry name" value="TRANSCRIPTIONAL REGULATOR-RELATED"/>
    <property type="match status" value="1"/>
</dbReference>
<dbReference type="EMBL" id="JACIBY010000028">
    <property type="protein sequence ID" value="MBB3842160.1"/>
    <property type="molecule type" value="Genomic_DNA"/>
</dbReference>
<evidence type="ECO:0000259" key="2">
    <source>
        <dbReference type="PROSITE" id="PS50110"/>
    </source>
</evidence>
<dbReference type="GO" id="GO:0003677">
    <property type="term" value="F:DNA binding"/>
    <property type="evidence" value="ECO:0007669"/>
    <property type="project" value="UniProtKB-KW"/>
</dbReference>
<evidence type="ECO:0000259" key="3">
    <source>
        <dbReference type="PROSITE" id="PS50930"/>
    </source>
</evidence>
<dbReference type="RefSeq" id="WP_183980343.1">
    <property type="nucleotide sequence ID" value="NZ_JACIBY010000028.1"/>
</dbReference>
<comment type="caution">
    <text evidence="1">Lacks conserved residue(s) required for the propagation of feature annotation.</text>
</comment>
<gene>
    <name evidence="4" type="ORF">FHS57_006191</name>
</gene>
<dbReference type="GO" id="GO:0000156">
    <property type="term" value="F:phosphorelay response regulator activity"/>
    <property type="evidence" value="ECO:0007669"/>
    <property type="project" value="InterPro"/>
</dbReference>
<dbReference type="SUPFAM" id="SSF52172">
    <property type="entry name" value="CheY-like"/>
    <property type="match status" value="1"/>
</dbReference>
<dbReference type="SMART" id="SM00850">
    <property type="entry name" value="LytTR"/>
    <property type="match status" value="1"/>
</dbReference>
<dbReference type="PROSITE" id="PS50930">
    <property type="entry name" value="HTH_LYTTR"/>
    <property type="match status" value="1"/>
</dbReference>
<keyword evidence="5" id="KW-1185">Reference proteome</keyword>
<dbReference type="Pfam" id="PF04397">
    <property type="entry name" value="LytTR"/>
    <property type="match status" value="1"/>
</dbReference>
<name>A0A7W6ETS8_9BACT</name>
<dbReference type="InterPro" id="IPR011006">
    <property type="entry name" value="CheY-like_superfamily"/>
</dbReference>
<protein>
    <submittedName>
        <fullName evidence="4">DNA-binding LytR/AlgR family response regulator</fullName>
    </submittedName>
</protein>
<accession>A0A7W6ETS8</accession>
<feature type="domain" description="HTH LytTR-type" evidence="3">
    <location>
        <begin position="130"/>
        <end position="225"/>
    </location>
</feature>
<feature type="domain" description="Response regulatory" evidence="2">
    <location>
        <begin position="2"/>
        <end position="116"/>
    </location>
</feature>
<dbReference type="PANTHER" id="PTHR37299:SF1">
    <property type="entry name" value="STAGE 0 SPORULATION PROTEIN A HOMOLOG"/>
    <property type="match status" value="1"/>
</dbReference>
<proteinExistence type="predicted"/>
<dbReference type="InterPro" id="IPR001789">
    <property type="entry name" value="Sig_transdc_resp-reg_receiver"/>
</dbReference>
<dbReference type="AlphaFoldDB" id="A0A7W6ETS8"/>
<organism evidence="4 5">
    <name type="scientific">Runella defluvii</name>
    <dbReference type="NCBI Taxonomy" id="370973"/>
    <lineage>
        <taxon>Bacteria</taxon>
        <taxon>Pseudomonadati</taxon>
        <taxon>Bacteroidota</taxon>
        <taxon>Cytophagia</taxon>
        <taxon>Cytophagales</taxon>
        <taxon>Spirosomataceae</taxon>
        <taxon>Runella</taxon>
    </lineage>
</organism>
<comment type="caution">
    <text evidence="4">The sequence shown here is derived from an EMBL/GenBank/DDBJ whole genome shotgun (WGS) entry which is preliminary data.</text>
</comment>
<dbReference type="Proteomes" id="UP000541352">
    <property type="component" value="Unassembled WGS sequence"/>
</dbReference>
<sequence>MNILFIQSNPLENSHFELLLSNLGYSIVGKVGSCDEGLDLIEVSHVDLIIATIFEDATAQDKECLGSLGAFQIPIILIINEDVPQIYEKVANFSHVFYLVKPFHTNTLESAIRILSQQIRQEPQFIRGTSRGEIIAIKDILYIEVERTYTFIQTKTKRYAFKKSLTLLKQHLPLGRFLQIHRSFLVQKKFVKKIDFEKSQVELEEGHFLPISRRAKHELQSKNLNTII</sequence>
<dbReference type="Gene3D" id="3.40.50.2300">
    <property type="match status" value="1"/>
</dbReference>
<dbReference type="InterPro" id="IPR046947">
    <property type="entry name" value="LytR-like"/>
</dbReference>
<dbReference type="Gene3D" id="2.40.50.1020">
    <property type="entry name" value="LytTr DNA-binding domain"/>
    <property type="match status" value="1"/>
</dbReference>
<dbReference type="InterPro" id="IPR007492">
    <property type="entry name" value="LytTR_DNA-bd_dom"/>
</dbReference>
<evidence type="ECO:0000313" key="5">
    <source>
        <dbReference type="Proteomes" id="UP000541352"/>
    </source>
</evidence>